<proteinExistence type="predicted"/>
<dbReference type="Proteomes" id="UP001652660">
    <property type="component" value="Chromosome 6c"/>
</dbReference>
<keyword evidence="2" id="KW-0548">Nucleotidyltransferase</keyword>
<dbReference type="InterPro" id="IPR036397">
    <property type="entry name" value="RNaseH_sf"/>
</dbReference>
<evidence type="ECO:0000313" key="8">
    <source>
        <dbReference type="Proteomes" id="UP001652660"/>
    </source>
</evidence>
<keyword evidence="5" id="KW-0378">Hydrolase</keyword>
<dbReference type="InterPro" id="IPR043502">
    <property type="entry name" value="DNA/RNA_pol_sf"/>
</dbReference>
<feature type="domain" description="Reverse transcriptase RNase H-like" evidence="7">
    <location>
        <begin position="2"/>
        <end position="96"/>
    </location>
</feature>
<keyword evidence="3" id="KW-0540">Nuclease</keyword>
<gene>
    <name evidence="9" type="primary">LOC140008681</name>
</gene>
<reference evidence="9" key="1">
    <citation type="submission" date="2025-08" db="UniProtKB">
        <authorList>
            <consortium name="RefSeq"/>
        </authorList>
    </citation>
    <scope>IDENTIFICATION</scope>
    <source>
        <tissue evidence="9">Leaves</tissue>
    </source>
</reference>
<dbReference type="GeneID" id="140008681"/>
<evidence type="ECO:0000259" key="7">
    <source>
        <dbReference type="Pfam" id="PF17917"/>
    </source>
</evidence>
<evidence type="ECO:0000256" key="3">
    <source>
        <dbReference type="ARBA" id="ARBA00022722"/>
    </source>
</evidence>
<sequence>MCDASDHAVGTVLGQRVGNAAHVIYYASRALNGAQLNYSTTEKKLLAVIFVLEKFRLYLLGAKVIVFSDHAALRYLMTKKDAKPRLIRWILLLQQFDLEIRDKRGSENLVANHLSRIPVGEDSEPLKDAFHEEHLFSLNSQLPWYADLVNYLVTGNFPAGWPKSKRDKLKSDAKYFIWDDPRTAHKVLESGFYWPSLFKDTYVFFDYVSKRMEVKAIRTNDSKVVADFIRVSTSYHPQTNGQAEVSNREIKSILEKMVRPDRKDWSQRLEDALWAYRTAYKTPIGISPYRLVFGKPCHLLVEFEHKVFWAIKQCNMNLEEAGAQRKLDLQELEEILNETYENALIYKERSRTFHDQQISRKIFEVGQKVLLYQSSLKLFPVEIQSAKSDNKFVVNDHRLKHYYKSFSSGEMETISLDAPPCPN</sequence>
<organism evidence="8 9">
    <name type="scientific">Coffea arabica</name>
    <name type="common">Arabian coffee</name>
    <dbReference type="NCBI Taxonomy" id="13443"/>
    <lineage>
        <taxon>Eukaryota</taxon>
        <taxon>Viridiplantae</taxon>
        <taxon>Streptophyta</taxon>
        <taxon>Embryophyta</taxon>
        <taxon>Tracheophyta</taxon>
        <taxon>Spermatophyta</taxon>
        <taxon>Magnoliopsida</taxon>
        <taxon>eudicotyledons</taxon>
        <taxon>Gunneridae</taxon>
        <taxon>Pentapetalae</taxon>
        <taxon>asterids</taxon>
        <taxon>lamiids</taxon>
        <taxon>Gentianales</taxon>
        <taxon>Rubiaceae</taxon>
        <taxon>Ixoroideae</taxon>
        <taxon>Gardenieae complex</taxon>
        <taxon>Bertiereae - Coffeeae clade</taxon>
        <taxon>Coffeeae</taxon>
        <taxon>Coffea</taxon>
    </lineage>
</organism>
<keyword evidence="4" id="KW-0255">Endonuclease</keyword>
<dbReference type="Gene3D" id="3.30.420.10">
    <property type="entry name" value="Ribonuclease H-like superfamily/Ribonuclease H"/>
    <property type="match status" value="1"/>
</dbReference>
<dbReference type="RefSeq" id="XP_071909631.1">
    <property type="nucleotide sequence ID" value="XM_072053530.1"/>
</dbReference>
<evidence type="ECO:0000256" key="5">
    <source>
        <dbReference type="ARBA" id="ARBA00022801"/>
    </source>
</evidence>
<keyword evidence="8" id="KW-1185">Reference proteome</keyword>
<dbReference type="SUPFAM" id="SSF53098">
    <property type="entry name" value="Ribonuclease H-like"/>
    <property type="match status" value="1"/>
</dbReference>
<protein>
    <recommendedName>
        <fullName evidence="7">Reverse transcriptase RNase H-like domain-containing protein</fullName>
    </recommendedName>
</protein>
<evidence type="ECO:0000256" key="2">
    <source>
        <dbReference type="ARBA" id="ARBA00022695"/>
    </source>
</evidence>
<dbReference type="InterPro" id="IPR041373">
    <property type="entry name" value="RT_RNaseH"/>
</dbReference>
<evidence type="ECO:0000256" key="6">
    <source>
        <dbReference type="ARBA" id="ARBA00022918"/>
    </source>
</evidence>
<dbReference type="Gene3D" id="3.10.20.370">
    <property type="match status" value="1"/>
</dbReference>
<name>A0ABM4UQS1_COFAR</name>
<evidence type="ECO:0000256" key="4">
    <source>
        <dbReference type="ARBA" id="ARBA00022759"/>
    </source>
</evidence>
<dbReference type="SUPFAM" id="SSF56672">
    <property type="entry name" value="DNA/RNA polymerases"/>
    <property type="match status" value="1"/>
</dbReference>
<dbReference type="PANTHER" id="PTHR34072">
    <property type="entry name" value="ENZYMATIC POLYPROTEIN-RELATED"/>
    <property type="match status" value="1"/>
</dbReference>
<dbReference type="CDD" id="cd09274">
    <property type="entry name" value="RNase_HI_RT_Ty3"/>
    <property type="match status" value="1"/>
</dbReference>
<keyword evidence="6" id="KW-0695">RNA-directed DNA polymerase</keyword>
<keyword evidence="1" id="KW-0808">Transferase</keyword>
<dbReference type="InterPro" id="IPR012337">
    <property type="entry name" value="RNaseH-like_sf"/>
</dbReference>
<dbReference type="PANTHER" id="PTHR34072:SF57">
    <property type="entry name" value="RNA-DIRECTED DNA POLYMERASE"/>
    <property type="match status" value="1"/>
</dbReference>
<accession>A0ABM4UQS1</accession>
<evidence type="ECO:0000313" key="9">
    <source>
        <dbReference type="RefSeq" id="XP_071909631.1"/>
    </source>
</evidence>
<evidence type="ECO:0000256" key="1">
    <source>
        <dbReference type="ARBA" id="ARBA00022679"/>
    </source>
</evidence>
<dbReference type="Pfam" id="PF17917">
    <property type="entry name" value="RT_RNaseH"/>
    <property type="match status" value="1"/>
</dbReference>